<gene>
    <name evidence="1" type="ORF">g.155138</name>
</gene>
<sequence length="99" mass="11909">MDRKKIKAKGIRSHVVKNHMTFEDHKKCLFGEPELDLYRENISIRSVKHKISTINTKKLTFNRFDDKRFVMRDQVHTLAHGHYRIQDIIDNDEDEENIM</sequence>
<dbReference type="OrthoDB" id="6610558at2759"/>
<evidence type="ECO:0000313" key="1">
    <source>
        <dbReference type="EMBL" id="MBY72977.1"/>
    </source>
</evidence>
<accession>A0A2S2Q5G5</accession>
<proteinExistence type="predicted"/>
<reference evidence="1" key="1">
    <citation type="submission" date="2018-04" db="EMBL/GenBank/DDBJ databases">
        <title>Transcriptome assembly of Sipha flava.</title>
        <authorList>
            <person name="Scully E.D."/>
            <person name="Geib S.M."/>
            <person name="Palmer N.A."/>
            <person name="Koch K."/>
            <person name="Bradshaw J."/>
            <person name="Heng-Moss T."/>
            <person name="Sarath G."/>
        </authorList>
    </citation>
    <scope>NUCLEOTIDE SEQUENCE</scope>
</reference>
<protein>
    <submittedName>
        <fullName evidence="1">Uncharacterized protein</fullName>
    </submittedName>
</protein>
<name>A0A2S2Q5G5_9HEMI</name>
<organism evidence="1">
    <name type="scientific">Sipha flava</name>
    <name type="common">yellow sugarcane aphid</name>
    <dbReference type="NCBI Taxonomy" id="143950"/>
    <lineage>
        <taxon>Eukaryota</taxon>
        <taxon>Metazoa</taxon>
        <taxon>Ecdysozoa</taxon>
        <taxon>Arthropoda</taxon>
        <taxon>Hexapoda</taxon>
        <taxon>Insecta</taxon>
        <taxon>Pterygota</taxon>
        <taxon>Neoptera</taxon>
        <taxon>Paraneoptera</taxon>
        <taxon>Hemiptera</taxon>
        <taxon>Sternorrhyncha</taxon>
        <taxon>Aphidomorpha</taxon>
        <taxon>Aphidoidea</taxon>
        <taxon>Aphididae</taxon>
        <taxon>Sipha</taxon>
    </lineage>
</organism>
<dbReference type="AlphaFoldDB" id="A0A2S2Q5G5"/>
<dbReference type="EMBL" id="GGMS01003774">
    <property type="protein sequence ID" value="MBY72977.1"/>
    <property type="molecule type" value="Transcribed_RNA"/>
</dbReference>